<protein>
    <submittedName>
        <fullName evidence="1">Uncharacterized protein</fullName>
    </submittedName>
</protein>
<proteinExistence type="predicted"/>
<dbReference type="AlphaFoldDB" id="A0A194QI50"/>
<evidence type="ECO:0000313" key="1">
    <source>
        <dbReference type="EMBL" id="KPJ05192.1"/>
    </source>
</evidence>
<reference evidence="1 2" key="1">
    <citation type="journal article" date="2015" name="Nat. Commun.">
        <title>Outbred genome sequencing and CRISPR/Cas9 gene editing in butterflies.</title>
        <authorList>
            <person name="Li X."/>
            <person name="Fan D."/>
            <person name="Zhang W."/>
            <person name="Liu G."/>
            <person name="Zhang L."/>
            <person name="Zhao L."/>
            <person name="Fang X."/>
            <person name="Chen L."/>
            <person name="Dong Y."/>
            <person name="Chen Y."/>
            <person name="Ding Y."/>
            <person name="Zhao R."/>
            <person name="Feng M."/>
            <person name="Zhu Y."/>
            <person name="Feng Y."/>
            <person name="Jiang X."/>
            <person name="Zhu D."/>
            <person name="Xiang H."/>
            <person name="Feng X."/>
            <person name="Li S."/>
            <person name="Wang J."/>
            <person name="Zhang G."/>
            <person name="Kronforst M.R."/>
            <person name="Wang W."/>
        </authorList>
    </citation>
    <scope>NUCLEOTIDE SEQUENCE [LARGE SCALE GENOMIC DNA]</scope>
    <source>
        <strain evidence="1">Ya'a_city_454_Px</strain>
        <tissue evidence="1">Whole body</tissue>
    </source>
</reference>
<dbReference type="Proteomes" id="UP000053268">
    <property type="component" value="Unassembled WGS sequence"/>
</dbReference>
<gene>
    <name evidence="1" type="ORF">RR46_04029</name>
</gene>
<accession>A0A194QI50</accession>
<dbReference type="EMBL" id="KQ458761">
    <property type="protein sequence ID" value="KPJ05192.1"/>
    <property type="molecule type" value="Genomic_DNA"/>
</dbReference>
<evidence type="ECO:0000313" key="2">
    <source>
        <dbReference type="Proteomes" id="UP000053268"/>
    </source>
</evidence>
<name>A0A194QI50_PAPXU</name>
<sequence>MHKEIDVRSRMCVTVVSMSCSPCSDAGQHDVGNRSMNVIFLAHNNRQPQEFCCRASAGKVLTHRTPTDGGGVTFRSKINCRRNSRRNTFLDDKVQATRSVFTSRLYS</sequence>
<keyword evidence="2" id="KW-1185">Reference proteome</keyword>
<organism evidence="1 2">
    <name type="scientific">Papilio xuthus</name>
    <name type="common">Asian swallowtail butterfly</name>
    <dbReference type="NCBI Taxonomy" id="66420"/>
    <lineage>
        <taxon>Eukaryota</taxon>
        <taxon>Metazoa</taxon>
        <taxon>Ecdysozoa</taxon>
        <taxon>Arthropoda</taxon>
        <taxon>Hexapoda</taxon>
        <taxon>Insecta</taxon>
        <taxon>Pterygota</taxon>
        <taxon>Neoptera</taxon>
        <taxon>Endopterygota</taxon>
        <taxon>Lepidoptera</taxon>
        <taxon>Glossata</taxon>
        <taxon>Ditrysia</taxon>
        <taxon>Papilionoidea</taxon>
        <taxon>Papilionidae</taxon>
        <taxon>Papilioninae</taxon>
        <taxon>Papilio</taxon>
    </lineage>
</organism>